<gene>
    <name evidence="11" type="ORF">B4167_2790</name>
</gene>
<dbReference type="SUPFAM" id="SSF46785">
    <property type="entry name" value="Winged helix' DNA-binding domain"/>
    <property type="match status" value="1"/>
</dbReference>
<dbReference type="EMBL" id="JXLU01000086">
    <property type="protein sequence ID" value="KIO72653.1"/>
    <property type="molecule type" value="Genomic_DNA"/>
</dbReference>
<keyword evidence="4" id="KW-0238">DNA-binding</keyword>
<evidence type="ECO:0000256" key="6">
    <source>
        <dbReference type="ARBA" id="ARBA00046337"/>
    </source>
</evidence>
<evidence type="ECO:0000256" key="9">
    <source>
        <dbReference type="SAM" id="Coils"/>
    </source>
</evidence>
<evidence type="ECO:0000256" key="2">
    <source>
        <dbReference type="ARBA" id="ARBA00022490"/>
    </source>
</evidence>
<dbReference type="PANTHER" id="PTHR42756:SF1">
    <property type="entry name" value="TRANSCRIPTIONAL REPRESSOR OF EMRAB OPERON"/>
    <property type="match status" value="1"/>
</dbReference>
<dbReference type="PANTHER" id="PTHR42756">
    <property type="entry name" value="TRANSCRIPTIONAL REGULATOR, MARR"/>
    <property type="match status" value="1"/>
</dbReference>
<dbReference type="InterPro" id="IPR000835">
    <property type="entry name" value="HTH_MarR-typ"/>
</dbReference>
<comment type="caution">
    <text evidence="11">The sequence shown here is derived from an EMBL/GenBank/DDBJ whole genome shotgun (WGS) entry which is preliminary data.</text>
</comment>
<protein>
    <recommendedName>
        <fullName evidence="7">HTH-type transcriptional regulator SarZ</fullName>
    </recommendedName>
    <alternativeName>
        <fullName evidence="8">Staphylococcal accessory regulator Z</fullName>
    </alternativeName>
</protein>
<dbReference type="Gene3D" id="1.10.10.10">
    <property type="entry name" value="Winged helix-like DNA-binding domain superfamily/Winged helix DNA-binding domain"/>
    <property type="match status" value="1"/>
</dbReference>
<reference evidence="11 12" key="1">
    <citation type="submission" date="2015-01" db="EMBL/GenBank/DDBJ databases">
        <title>Draft Genome Sequences of Four Bacillus thermoamylovorans Strains, Isolated From Food Products.</title>
        <authorList>
            <person name="Krawcyk A.O."/>
            <person name="Berendsen E.M."/>
            <person name="Eijlander R.T."/>
            <person name="de Jong A."/>
            <person name="Wells-Bennik M."/>
            <person name="Kuipers O.P."/>
        </authorList>
    </citation>
    <scope>NUCLEOTIDE SEQUENCE [LARGE SCALE GENOMIC DNA]</scope>
    <source>
        <strain evidence="11 12">B4167</strain>
    </source>
</reference>
<dbReference type="InterPro" id="IPR036388">
    <property type="entry name" value="WH-like_DNA-bd_sf"/>
</dbReference>
<accession>A0ABD4A6H2</accession>
<keyword evidence="3" id="KW-0805">Transcription regulation</keyword>
<keyword evidence="5" id="KW-0804">Transcription</keyword>
<keyword evidence="9" id="KW-0175">Coiled coil</keyword>
<dbReference type="InterPro" id="IPR036390">
    <property type="entry name" value="WH_DNA-bd_sf"/>
</dbReference>
<evidence type="ECO:0000256" key="4">
    <source>
        <dbReference type="ARBA" id="ARBA00023125"/>
    </source>
</evidence>
<feature type="coiled-coil region" evidence="9">
    <location>
        <begin position="119"/>
        <end position="160"/>
    </location>
</feature>
<keyword evidence="2" id="KW-0963">Cytoplasm</keyword>
<name>A0ABD4A6H2_9BACI</name>
<dbReference type="InterPro" id="IPR055166">
    <property type="entry name" value="Transc_reg_Sar_Rot_HTH"/>
</dbReference>
<evidence type="ECO:0000256" key="3">
    <source>
        <dbReference type="ARBA" id="ARBA00023015"/>
    </source>
</evidence>
<comment type="subcellular location">
    <subcellularLocation>
        <location evidence="1">Cytoplasm</location>
    </subcellularLocation>
</comment>
<dbReference type="PROSITE" id="PS50995">
    <property type="entry name" value="HTH_MARR_2"/>
    <property type="match status" value="1"/>
</dbReference>
<evidence type="ECO:0000256" key="1">
    <source>
        <dbReference type="ARBA" id="ARBA00004496"/>
    </source>
</evidence>
<sequence length="161" mass="18493">MLLAKKGETILKDFFTLDHQLCFAIYEAAGQFNKLYSKALQSFGLTYPQYLVLLALWEKDGLTVKELGEKLNLGTGTLTPMIKRMEANGWVKRKRSTTDERKVFISLQPKAIKEKQAIIEKITNDVQSCNIEYEEYEQLMKQLQNLHKKLASKLTSTEGKN</sequence>
<evidence type="ECO:0000256" key="5">
    <source>
        <dbReference type="ARBA" id="ARBA00023163"/>
    </source>
</evidence>
<proteinExistence type="inferred from homology"/>
<dbReference type="FunFam" id="1.10.10.10:FF:000163">
    <property type="entry name" value="MarR family transcriptional regulator"/>
    <property type="match status" value="1"/>
</dbReference>
<evidence type="ECO:0000259" key="10">
    <source>
        <dbReference type="PROSITE" id="PS50995"/>
    </source>
</evidence>
<dbReference type="Proteomes" id="UP000032076">
    <property type="component" value="Unassembled WGS sequence"/>
</dbReference>
<dbReference type="GO" id="GO:0003677">
    <property type="term" value="F:DNA binding"/>
    <property type="evidence" value="ECO:0007669"/>
    <property type="project" value="UniProtKB-KW"/>
</dbReference>
<evidence type="ECO:0000313" key="11">
    <source>
        <dbReference type="EMBL" id="KIO72653.1"/>
    </source>
</evidence>
<dbReference type="AlphaFoldDB" id="A0ABD4A6H2"/>
<evidence type="ECO:0000256" key="8">
    <source>
        <dbReference type="ARBA" id="ARBA00047207"/>
    </source>
</evidence>
<dbReference type="GO" id="GO:0005737">
    <property type="term" value="C:cytoplasm"/>
    <property type="evidence" value="ECO:0007669"/>
    <property type="project" value="UniProtKB-SubCell"/>
</dbReference>
<dbReference type="Pfam" id="PF22381">
    <property type="entry name" value="Staph_reg_Sar_Rot"/>
    <property type="match status" value="1"/>
</dbReference>
<comment type="similarity">
    <text evidence="6">Belongs to the SarZ family.</text>
</comment>
<evidence type="ECO:0000256" key="7">
    <source>
        <dbReference type="ARBA" id="ARBA00047188"/>
    </source>
</evidence>
<dbReference type="SMART" id="SM00347">
    <property type="entry name" value="HTH_MARR"/>
    <property type="match status" value="1"/>
</dbReference>
<feature type="domain" description="HTH marR-type" evidence="10">
    <location>
        <begin position="18"/>
        <end position="148"/>
    </location>
</feature>
<evidence type="ECO:0000313" key="12">
    <source>
        <dbReference type="Proteomes" id="UP000032076"/>
    </source>
</evidence>
<dbReference type="GO" id="GO:0006355">
    <property type="term" value="P:regulation of DNA-templated transcription"/>
    <property type="evidence" value="ECO:0007669"/>
    <property type="project" value="UniProtKB-ARBA"/>
</dbReference>
<organism evidence="11 12">
    <name type="scientific">Caldibacillus thermoamylovorans</name>
    <dbReference type="NCBI Taxonomy" id="35841"/>
    <lineage>
        <taxon>Bacteria</taxon>
        <taxon>Bacillati</taxon>
        <taxon>Bacillota</taxon>
        <taxon>Bacilli</taxon>
        <taxon>Bacillales</taxon>
        <taxon>Bacillaceae</taxon>
        <taxon>Caldibacillus</taxon>
    </lineage>
</organism>